<dbReference type="InterPro" id="IPR044153">
    <property type="entry name" value="PIN_Pae0151-like"/>
</dbReference>
<dbReference type="CDD" id="cd09873">
    <property type="entry name" value="PIN_Pae0151-like"/>
    <property type="match status" value="1"/>
</dbReference>
<accession>A0A6N8FXH6</accession>
<feature type="domain" description="PIN" evidence="2">
    <location>
        <begin position="26"/>
        <end position="125"/>
    </location>
</feature>
<dbReference type="InterPro" id="IPR029060">
    <property type="entry name" value="PIN-like_dom_sf"/>
</dbReference>
<dbReference type="SUPFAM" id="SSF88723">
    <property type="entry name" value="PIN domain-like"/>
    <property type="match status" value="1"/>
</dbReference>
<protein>
    <recommendedName>
        <fullName evidence="2">PIN domain-containing protein</fullName>
    </recommendedName>
</protein>
<sequence length="143" mass="16178">MDQHNFGSDSCSVWCDRLRCCAPRNRLLEAIEGASRLVDPAFTWAEIGSVLRKKVRMGLLSAEEAQGAFEDFGQLPIEYLDTEQIRVRAWEIAVQYQMPTLYDAAFLACAESITSDCQFWTADKTLLKQLAKSFPSYVRELGT</sequence>
<reference evidence="3 4" key="1">
    <citation type="journal article" date="2019" name="Front. Microbiol.">
        <title>Genomic Features for Desiccation Tolerance and Sugar Biosynthesis in the Extremophile Gloeocapsopsis sp. UTEX B3054.</title>
        <authorList>
            <person name="Urrejola C."/>
            <person name="Alcorta J."/>
            <person name="Salas L."/>
            <person name="Vasquez M."/>
            <person name="Polz M.F."/>
            <person name="Vicuna R."/>
            <person name="Diez B."/>
        </authorList>
    </citation>
    <scope>NUCLEOTIDE SEQUENCE [LARGE SCALE GENOMIC DNA]</scope>
    <source>
        <strain evidence="3 4">1H9</strain>
    </source>
</reference>
<dbReference type="Proteomes" id="UP000441797">
    <property type="component" value="Unassembled WGS sequence"/>
</dbReference>
<dbReference type="EMBL" id="NAPY01000024">
    <property type="protein sequence ID" value="MUL37661.1"/>
    <property type="molecule type" value="Genomic_DNA"/>
</dbReference>
<keyword evidence="1" id="KW-0460">Magnesium</keyword>
<dbReference type="InterPro" id="IPR051619">
    <property type="entry name" value="TypeII_TA_RNase_PINc/VapC"/>
</dbReference>
<dbReference type="Pfam" id="PF01850">
    <property type="entry name" value="PIN"/>
    <property type="match status" value="1"/>
</dbReference>
<gene>
    <name evidence="3" type="ORF">BWI75_15335</name>
</gene>
<dbReference type="AlphaFoldDB" id="A0A6N8FXH6"/>
<evidence type="ECO:0000259" key="2">
    <source>
        <dbReference type="Pfam" id="PF01850"/>
    </source>
</evidence>
<evidence type="ECO:0000256" key="1">
    <source>
        <dbReference type="ARBA" id="ARBA00022842"/>
    </source>
</evidence>
<keyword evidence="4" id="KW-1185">Reference proteome</keyword>
<organism evidence="3 4">
    <name type="scientific">Gloeocapsopsis dulcis AAB1 = 1H9</name>
    <dbReference type="NCBI Taxonomy" id="1433147"/>
    <lineage>
        <taxon>Bacteria</taxon>
        <taxon>Bacillati</taxon>
        <taxon>Cyanobacteriota</taxon>
        <taxon>Cyanophyceae</taxon>
        <taxon>Oscillatoriophycideae</taxon>
        <taxon>Chroococcales</taxon>
        <taxon>Chroococcaceae</taxon>
        <taxon>Gloeocapsopsis</taxon>
        <taxon>Gloeocapsopsis dulcis</taxon>
    </lineage>
</organism>
<comment type="caution">
    <text evidence="3">The sequence shown here is derived from an EMBL/GenBank/DDBJ whole genome shotgun (WGS) entry which is preliminary data.</text>
</comment>
<name>A0A6N8FXH6_9CHRO</name>
<evidence type="ECO:0000313" key="3">
    <source>
        <dbReference type="EMBL" id="MUL37661.1"/>
    </source>
</evidence>
<dbReference type="PANTHER" id="PTHR35901:SF1">
    <property type="entry name" value="EXONUCLEASE VAPC9"/>
    <property type="match status" value="1"/>
</dbReference>
<dbReference type="PANTHER" id="PTHR35901">
    <property type="entry name" value="RIBONUCLEASE VAPC3"/>
    <property type="match status" value="1"/>
</dbReference>
<proteinExistence type="predicted"/>
<dbReference type="InterPro" id="IPR002716">
    <property type="entry name" value="PIN_dom"/>
</dbReference>
<evidence type="ECO:0000313" key="4">
    <source>
        <dbReference type="Proteomes" id="UP000441797"/>
    </source>
</evidence>
<dbReference type="OrthoDB" id="424427at2"/>
<dbReference type="Gene3D" id="3.40.50.1010">
    <property type="entry name" value="5'-nuclease"/>
    <property type="match status" value="1"/>
</dbReference>